<organism evidence="1">
    <name type="scientific">marine sediment metagenome</name>
    <dbReference type="NCBI Taxonomy" id="412755"/>
    <lineage>
        <taxon>unclassified sequences</taxon>
        <taxon>metagenomes</taxon>
        <taxon>ecological metagenomes</taxon>
    </lineage>
</organism>
<reference evidence="1" key="1">
    <citation type="journal article" date="2015" name="Nature">
        <title>Complex archaea that bridge the gap between prokaryotes and eukaryotes.</title>
        <authorList>
            <person name="Spang A."/>
            <person name="Saw J.H."/>
            <person name="Jorgensen S.L."/>
            <person name="Zaremba-Niedzwiedzka K."/>
            <person name="Martijn J."/>
            <person name="Lind A.E."/>
            <person name="van Eijk R."/>
            <person name="Schleper C."/>
            <person name="Guy L."/>
            <person name="Ettema T.J."/>
        </authorList>
    </citation>
    <scope>NUCLEOTIDE SEQUENCE</scope>
</reference>
<dbReference type="AlphaFoldDB" id="A0A0F9FI87"/>
<proteinExistence type="predicted"/>
<protein>
    <submittedName>
        <fullName evidence="1">Uncharacterized protein</fullName>
    </submittedName>
</protein>
<sequence length="140" mass="15929">MTKPTESQLVYFNTPTFLHDTEWYDTPITCYDCGAELSQLKAYHKRSGEQGVCTPECHNCHETRVASILGNIPKWTRPNRDCRDCADYRPWGCHHDTLGLVSCCGRGHDCDSKRYCRGCAPTIVKGDNPKCEHFKEKGLD</sequence>
<dbReference type="EMBL" id="LAZR01021250">
    <property type="protein sequence ID" value="KKL85978.1"/>
    <property type="molecule type" value="Genomic_DNA"/>
</dbReference>
<gene>
    <name evidence="1" type="ORF">LCGC14_1949370</name>
</gene>
<comment type="caution">
    <text evidence="1">The sequence shown here is derived from an EMBL/GenBank/DDBJ whole genome shotgun (WGS) entry which is preliminary data.</text>
</comment>
<evidence type="ECO:0000313" key="1">
    <source>
        <dbReference type="EMBL" id="KKL85978.1"/>
    </source>
</evidence>
<name>A0A0F9FI87_9ZZZZ</name>
<accession>A0A0F9FI87</accession>